<dbReference type="EMBL" id="BJYM01000030">
    <property type="protein sequence ID" value="GEN89815.1"/>
    <property type="molecule type" value="Genomic_DNA"/>
</dbReference>
<accession>A0A511ZQT0</accession>
<proteinExistence type="predicted"/>
<evidence type="ECO:0000313" key="3">
    <source>
        <dbReference type="Proteomes" id="UP000321558"/>
    </source>
</evidence>
<dbReference type="InterPro" id="IPR006674">
    <property type="entry name" value="HD_domain"/>
</dbReference>
<dbReference type="Gene3D" id="1.10.3210.10">
    <property type="entry name" value="Hypothetical protein af1432"/>
    <property type="match status" value="1"/>
</dbReference>
<evidence type="ECO:0000313" key="2">
    <source>
        <dbReference type="EMBL" id="GEN89815.1"/>
    </source>
</evidence>
<protein>
    <submittedName>
        <fullName evidence="2">Phosphohydrolase</fullName>
    </submittedName>
</protein>
<reference evidence="2 3" key="1">
    <citation type="submission" date="2019-07" db="EMBL/GenBank/DDBJ databases">
        <title>Whole genome shotgun sequence of Oceanobacillus sojae NBRC 105379.</title>
        <authorList>
            <person name="Hosoyama A."/>
            <person name="Uohara A."/>
            <person name="Ohji S."/>
            <person name="Ichikawa N."/>
        </authorList>
    </citation>
    <scope>NUCLEOTIDE SEQUENCE [LARGE SCALE GENOMIC DNA]</scope>
    <source>
        <strain evidence="2 3">NBRC 105379</strain>
    </source>
</reference>
<dbReference type="AlphaFoldDB" id="A0A511ZQT0"/>
<comment type="caution">
    <text evidence="2">The sequence shown here is derived from an EMBL/GenBank/DDBJ whole genome shotgun (WGS) entry which is preliminary data.</text>
</comment>
<dbReference type="CDD" id="cd00077">
    <property type="entry name" value="HDc"/>
    <property type="match status" value="1"/>
</dbReference>
<keyword evidence="3" id="KW-1185">Reference proteome</keyword>
<dbReference type="InterPro" id="IPR003607">
    <property type="entry name" value="HD/PDEase_dom"/>
</dbReference>
<evidence type="ECO:0000259" key="1">
    <source>
        <dbReference type="SMART" id="SM00471"/>
    </source>
</evidence>
<dbReference type="Pfam" id="PF01966">
    <property type="entry name" value="HD"/>
    <property type="match status" value="1"/>
</dbReference>
<gene>
    <name evidence="2" type="ORF">OSO01_45540</name>
</gene>
<dbReference type="GO" id="GO:0016787">
    <property type="term" value="F:hydrolase activity"/>
    <property type="evidence" value="ECO:0007669"/>
    <property type="project" value="UniProtKB-KW"/>
</dbReference>
<feature type="domain" description="HD/PDEase" evidence="1">
    <location>
        <begin position="21"/>
        <end position="160"/>
    </location>
</feature>
<dbReference type="OrthoDB" id="9794480at2"/>
<dbReference type="SMART" id="SM00471">
    <property type="entry name" value="HDc"/>
    <property type="match status" value="1"/>
</dbReference>
<dbReference type="RefSeq" id="WP_147212684.1">
    <property type="nucleotide sequence ID" value="NZ_BJYM01000030.1"/>
</dbReference>
<name>A0A511ZQT0_9BACI</name>
<organism evidence="2 3">
    <name type="scientific">Oceanobacillus sojae</name>
    <dbReference type="NCBI Taxonomy" id="582851"/>
    <lineage>
        <taxon>Bacteria</taxon>
        <taxon>Bacillati</taxon>
        <taxon>Bacillota</taxon>
        <taxon>Bacilli</taxon>
        <taxon>Bacillales</taxon>
        <taxon>Bacillaceae</taxon>
        <taxon>Oceanobacillus</taxon>
    </lineage>
</organism>
<dbReference type="SUPFAM" id="SSF109604">
    <property type="entry name" value="HD-domain/PDEase-like"/>
    <property type="match status" value="1"/>
</dbReference>
<dbReference type="Proteomes" id="UP000321558">
    <property type="component" value="Unassembled WGS sequence"/>
</dbReference>
<keyword evidence="2" id="KW-0378">Hydrolase</keyword>
<sequence length="213" mass="24597">MKYILDREYAKELMEWAYAQNPGPWYKHSVNVAKATENILMELNKNGYELDVDLGYNAALLHDIGRYKGFTKSVIHSYDGYIYFKKLGFPGNANVCVTHSFPNKNKNIEIAANWSLVPEHMKLKLVEILDKNRTYDIYNKVITLCDALADSEGFTTLERRLISVGLRHGTNSHTSIHWKGFYTIKNELEELLDMSIYKLLPGVEDSIYTKVDY</sequence>